<feature type="transmembrane region" description="Helical" evidence="5">
    <location>
        <begin position="140"/>
        <end position="161"/>
    </location>
</feature>
<dbReference type="EMBL" id="FWFT01000001">
    <property type="protein sequence ID" value="SLN18396.1"/>
    <property type="molecule type" value="Genomic_DNA"/>
</dbReference>
<organism evidence="7 8">
    <name type="scientific">Pseudooctadecabacter jejudonensis</name>
    <dbReference type="NCBI Taxonomy" id="1391910"/>
    <lineage>
        <taxon>Bacteria</taxon>
        <taxon>Pseudomonadati</taxon>
        <taxon>Pseudomonadota</taxon>
        <taxon>Alphaproteobacteria</taxon>
        <taxon>Rhodobacterales</taxon>
        <taxon>Paracoccaceae</taxon>
        <taxon>Pseudooctadecabacter</taxon>
    </lineage>
</organism>
<protein>
    <submittedName>
        <fullName evidence="7">EamA-like transporter family protein</fullName>
    </submittedName>
</protein>
<keyword evidence="8" id="KW-1185">Reference proteome</keyword>
<dbReference type="InterPro" id="IPR037185">
    <property type="entry name" value="EmrE-like"/>
</dbReference>
<accession>A0A1Y5RIZ0</accession>
<proteinExistence type="predicted"/>
<feature type="transmembrane region" description="Helical" evidence="5">
    <location>
        <begin position="37"/>
        <end position="57"/>
    </location>
</feature>
<evidence type="ECO:0000256" key="2">
    <source>
        <dbReference type="ARBA" id="ARBA00022692"/>
    </source>
</evidence>
<keyword evidence="4 5" id="KW-0472">Membrane</keyword>
<dbReference type="PANTHER" id="PTHR32322:SF9">
    <property type="entry name" value="AMINO-ACID METABOLITE EFFLUX PUMP-RELATED"/>
    <property type="match status" value="1"/>
</dbReference>
<dbReference type="Pfam" id="PF00892">
    <property type="entry name" value="EamA"/>
    <property type="match status" value="1"/>
</dbReference>
<feature type="domain" description="EamA" evidence="6">
    <location>
        <begin position="145"/>
        <end position="271"/>
    </location>
</feature>
<name>A0A1Y5RIZ0_9RHOB</name>
<dbReference type="OrthoDB" id="321830at2"/>
<dbReference type="AlphaFoldDB" id="A0A1Y5RIZ0"/>
<dbReference type="InterPro" id="IPR000620">
    <property type="entry name" value="EamA_dom"/>
</dbReference>
<evidence type="ECO:0000256" key="4">
    <source>
        <dbReference type="ARBA" id="ARBA00023136"/>
    </source>
</evidence>
<keyword evidence="3 5" id="KW-1133">Transmembrane helix</keyword>
<feature type="transmembrane region" description="Helical" evidence="5">
    <location>
        <begin position="173"/>
        <end position="190"/>
    </location>
</feature>
<dbReference type="RefSeq" id="WP_085863041.1">
    <property type="nucleotide sequence ID" value="NZ_FWFT01000001.1"/>
</dbReference>
<feature type="transmembrane region" description="Helical" evidence="5">
    <location>
        <begin position="69"/>
        <end position="86"/>
    </location>
</feature>
<feature type="transmembrane region" description="Helical" evidence="5">
    <location>
        <begin position="224"/>
        <end position="246"/>
    </location>
</feature>
<dbReference type="GO" id="GO:0016020">
    <property type="term" value="C:membrane"/>
    <property type="evidence" value="ECO:0007669"/>
    <property type="project" value="UniProtKB-SubCell"/>
</dbReference>
<evidence type="ECO:0000256" key="1">
    <source>
        <dbReference type="ARBA" id="ARBA00004141"/>
    </source>
</evidence>
<reference evidence="7 8" key="1">
    <citation type="submission" date="2017-03" db="EMBL/GenBank/DDBJ databases">
        <authorList>
            <person name="Afonso C.L."/>
            <person name="Miller P.J."/>
            <person name="Scott M.A."/>
            <person name="Spackman E."/>
            <person name="Goraichik I."/>
            <person name="Dimitrov K.M."/>
            <person name="Suarez D.L."/>
            <person name="Swayne D.E."/>
        </authorList>
    </citation>
    <scope>NUCLEOTIDE SEQUENCE [LARGE SCALE GENOMIC DNA]</scope>
    <source>
        <strain evidence="7 8">CECT 8397</strain>
    </source>
</reference>
<gene>
    <name evidence="7" type="ORF">PSJ8397_00594</name>
</gene>
<evidence type="ECO:0000313" key="7">
    <source>
        <dbReference type="EMBL" id="SLN18396.1"/>
    </source>
</evidence>
<dbReference type="Proteomes" id="UP000193623">
    <property type="component" value="Unassembled WGS sequence"/>
</dbReference>
<keyword evidence="2 5" id="KW-0812">Transmembrane</keyword>
<dbReference type="PANTHER" id="PTHR32322">
    <property type="entry name" value="INNER MEMBRANE TRANSPORTER"/>
    <property type="match status" value="1"/>
</dbReference>
<sequence length="274" mass="27945">MTLFLLITLVMVNFAANSVLSRAGIDVFGMDPVLFSGLRLASGAAMLALLVSLRGAVWPVLDRARMTSAGALLVYLVPFSVAYLTLPSGVGALILFGVVQVTMFAGSALSGVAPTPRQLVGMALAMAGLAWVLWPSEALALDPVGCAFMVLSGIGWGVFSLRGRGSRDPLGDMAWSFVLLAPVAALLMVLGAGWSLWGVGVAVVCGAVTSGLGYALWYRVLPQIAATTGAVAQLSVPVIALVAGALVLGEVITVQIVIAGAVVLGGIAVAVLKR</sequence>
<feature type="transmembrane region" description="Helical" evidence="5">
    <location>
        <begin position="92"/>
        <end position="112"/>
    </location>
</feature>
<evidence type="ECO:0000313" key="8">
    <source>
        <dbReference type="Proteomes" id="UP000193623"/>
    </source>
</evidence>
<dbReference type="SUPFAM" id="SSF103481">
    <property type="entry name" value="Multidrug resistance efflux transporter EmrE"/>
    <property type="match status" value="2"/>
</dbReference>
<feature type="transmembrane region" description="Helical" evidence="5">
    <location>
        <begin position="196"/>
        <end position="217"/>
    </location>
</feature>
<evidence type="ECO:0000256" key="3">
    <source>
        <dbReference type="ARBA" id="ARBA00022989"/>
    </source>
</evidence>
<evidence type="ECO:0000259" key="6">
    <source>
        <dbReference type="Pfam" id="PF00892"/>
    </source>
</evidence>
<comment type="subcellular location">
    <subcellularLocation>
        <location evidence="1">Membrane</location>
        <topology evidence="1">Multi-pass membrane protein</topology>
    </subcellularLocation>
</comment>
<dbReference type="InterPro" id="IPR050638">
    <property type="entry name" value="AA-Vitamin_Transporters"/>
</dbReference>
<evidence type="ECO:0000256" key="5">
    <source>
        <dbReference type="SAM" id="Phobius"/>
    </source>
</evidence>
<feature type="transmembrane region" description="Helical" evidence="5">
    <location>
        <begin position="252"/>
        <end position="272"/>
    </location>
</feature>
<feature type="transmembrane region" description="Helical" evidence="5">
    <location>
        <begin position="119"/>
        <end position="134"/>
    </location>
</feature>